<evidence type="ECO:0000259" key="1">
    <source>
        <dbReference type="PROSITE" id="PS50075"/>
    </source>
</evidence>
<name>A0A517QW79_9PLAN</name>
<dbReference type="AlphaFoldDB" id="A0A517QW79"/>
<dbReference type="Proteomes" id="UP000317318">
    <property type="component" value="Chromosome"/>
</dbReference>
<dbReference type="SUPFAM" id="SSF47336">
    <property type="entry name" value="ACP-like"/>
    <property type="match status" value="1"/>
</dbReference>
<keyword evidence="3" id="KW-1185">Reference proteome</keyword>
<evidence type="ECO:0000313" key="2">
    <source>
        <dbReference type="EMBL" id="QDT35922.1"/>
    </source>
</evidence>
<dbReference type="RefSeq" id="WP_310820922.1">
    <property type="nucleotide sequence ID" value="NZ_CP036268.1"/>
</dbReference>
<reference evidence="2 3" key="1">
    <citation type="submission" date="2019-02" db="EMBL/GenBank/DDBJ databases">
        <title>Deep-cultivation of Planctomycetes and their phenomic and genomic characterization uncovers novel biology.</title>
        <authorList>
            <person name="Wiegand S."/>
            <person name="Jogler M."/>
            <person name="Boedeker C."/>
            <person name="Pinto D."/>
            <person name="Vollmers J."/>
            <person name="Rivas-Marin E."/>
            <person name="Kohn T."/>
            <person name="Peeters S.H."/>
            <person name="Heuer A."/>
            <person name="Rast P."/>
            <person name="Oberbeckmann S."/>
            <person name="Bunk B."/>
            <person name="Jeske O."/>
            <person name="Meyerdierks A."/>
            <person name="Storesund J.E."/>
            <person name="Kallscheuer N."/>
            <person name="Luecker S."/>
            <person name="Lage O.M."/>
            <person name="Pohl T."/>
            <person name="Merkel B.J."/>
            <person name="Hornburger P."/>
            <person name="Mueller R.-W."/>
            <person name="Bruemmer F."/>
            <person name="Labrenz M."/>
            <person name="Spormann A.M."/>
            <person name="Op den Camp H."/>
            <person name="Overmann J."/>
            <person name="Amann R."/>
            <person name="Jetten M.S.M."/>
            <person name="Mascher T."/>
            <person name="Medema M.H."/>
            <person name="Devos D.P."/>
            <person name="Kaster A.-K."/>
            <person name="Ovreas L."/>
            <person name="Rohde M."/>
            <person name="Galperin M.Y."/>
            <person name="Jogler C."/>
        </authorList>
    </citation>
    <scope>NUCLEOTIDE SEQUENCE [LARGE SCALE GENOMIC DNA]</scope>
    <source>
        <strain evidence="2 3">Pan189</strain>
    </source>
</reference>
<dbReference type="PROSITE" id="PS50075">
    <property type="entry name" value="CARRIER"/>
    <property type="match status" value="1"/>
</dbReference>
<dbReference type="InterPro" id="IPR036736">
    <property type="entry name" value="ACP-like_sf"/>
</dbReference>
<accession>A0A517QW79</accession>
<organism evidence="2 3">
    <name type="scientific">Stratiformator vulcanicus</name>
    <dbReference type="NCBI Taxonomy" id="2527980"/>
    <lineage>
        <taxon>Bacteria</taxon>
        <taxon>Pseudomonadati</taxon>
        <taxon>Planctomycetota</taxon>
        <taxon>Planctomycetia</taxon>
        <taxon>Planctomycetales</taxon>
        <taxon>Planctomycetaceae</taxon>
        <taxon>Stratiformator</taxon>
    </lineage>
</organism>
<protein>
    <submittedName>
        <fullName evidence="2">Acyl carrier protein</fullName>
    </submittedName>
</protein>
<dbReference type="KEGG" id="svp:Pan189_02750"/>
<evidence type="ECO:0000313" key="3">
    <source>
        <dbReference type="Proteomes" id="UP000317318"/>
    </source>
</evidence>
<gene>
    <name evidence="2" type="ORF">Pan189_02750</name>
</gene>
<proteinExistence type="predicted"/>
<dbReference type="Gene3D" id="1.10.1200.10">
    <property type="entry name" value="ACP-like"/>
    <property type="match status" value="1"/>
</dbReference>
<dbReference type="InterPro" id="IPR009081">
    <property type="entry name" value="PP-bd_ACP"/>
</dbReference>
<sequence>MQTIDDLTVRESIRAFVYEQFPLARQQQLSDDASLLQNGLIDSLGTLDVVAYIETEFDLILDDEDLVSDNFESIDKLVEFVISKRV</sequence>
<feature type="domain" description="Carrier" evidence="1">
    <location>
        <begin position="7"/>
        <end position="85"/>
    </location>
</feature>
<dbReference type="Pfam" id="PF00550">
    <property type="entry name" value="PP-binding"/>
    <property type="match status" value="1"/>
</dbReference>
<dbReference type="EMBL" id="CP036268">
    <property type="protein sequence ID" value="QDT35922.1"/>
    <property type="molecule type" value="Genomic_DNA"/>
</dbReference>